<dbReference type="SUPFAM" id="SSF51735">
    <property type="entry name" value="NAD(P)-binding Rossmann-fold domains"/>
    <property type="match status" value="1"/>
</dbReference>
<dbReference type="Pfam" id="PF00106">
    <property type="entry name" value="adh_short"/>
    <property type="match status" value="1"/>
</dbReference>
<protein>
    <submittedName>
        <fullName evidence="2">NAD(P)-binding protein</fullName>
    </submittedName>
</protein>
<gene>
    <name evidence="2" type="ORF">CONCODRAFT_170033</name>
</gene>
<organism evidence="2 3">
    <name type="scientific">Conidiobolus coronatus (strain ATCC 28846 / CBS 209.66 / NRRL 28638)</name>
    <name type="common">Delacroixia coronata</name>
    <dbReference type="NCBI Taxonomy" id="796925"/>
    <lineage>
        <taxon>Eukaryota</taxon>
        <taxon>Fungi</taxon>
        <taxon>Fungi incertae sedis</taxon>
        <taxon>Zoopagomycota</taxon>
        <taxon>Entomophthoromycotina</taxon>
        <taxon>Entomophthoromycetes</taxon>
        <taxon>Entomophthorales</taxon>
        <taxon>Ancylistaceae</taxon>
        <taxon>Conidiobolus</taxon>
    </lineage>
</organism>
<dbReference type="InterPro" id="IPR036291">
    <property type="entry name" value="NAD(P)-bd_dom_sf"/>
</dbReference>
<dbReference type="OMA" id="KSACIFD"/>
<proteinExistence type="predicted"/>
<dbReference type="AlphaFoldDB" id="A0A137P8D1"/>
<evidence type="ECO:0000313" key="2">
    <source>
        <dbReference type="EMBL" id="KXN71263.1"/>
    </source>
</evidence>
<keyword evidence="3" id="KW-1185">Reference proteome</keyword>
<dbReference type="STRING" id="796925.A0A137P8D1"/>
<name>A0A137P8D1_CONC2</name>
<evidence type="ECO:0000313" key="3">
    <source>
        <dbReference type="Proteomes" id="UP000070444"/>
    </source>
</evidence>
<keyword evidence="1" id="KW-0560">Oxidoreductase</keyword>
<sequence length="347" mass="39084">MTEIPPSTISSIKAQDKTFTKIQNLNLPYHLNFPLIAGSEMVFGLSRKFRGKYNNPEAYVNELIRASKEIDMRPKVVIITGANSGIGLVTAKNLYKAGHHIILACRSESKAMSAKSEIESIQALGKVQFIPLDLSSLESVKEFCTEFKKLGLQLDILINNAGIMWVPHELTKDNVESQMGVNFLSHFYLTDLLLDTMQKVNDIDIDQIKNPKVYNNGKNYSQSKLAMLLFSNYLNKILSDKGIIVYCVNPGLVQTNLYTNSTLAKLVSKFGKFYMKDEISGTFTTLRCALLPPQKEHGQPNVYYSDENLFTPPKASGTESSIYLLIDWANSTLDDLKFDVNYLKYKF</sequence>
<dbReference type="GO" id="GO:0016491">
    <property type="term" value="F:oxidoreductase activity"/>
    <property type="evidence" value="ECO:0007669"/>
    <property type="project" value="UniProtKB-KW"/>
</dbReference>
<dbReference type="EMBL" id="KQ964479">
    <property type="protein sequence ID" value="KXN71263.1"/>
    <property type="molecule type" value="Genomic_DNA"/>
</dbReference>
<dbReference type="PRINTS" id="PR00081">
    <property type="entry name" value="GDHRDH"/>
</dbReference>
<dbReference type="Proteomes" id="UP000070444">
    <property type="component" value="Unassembled WGS sequence"/>
</dbReference>
<dbReference type="PANTHER" id="PTHR43157">
    <property type="entry name" value="PHOSPHATIDYLINOSITOL-GLYCAN BIOSYNTHESIS CLASS F PROTEIN-RELATED"/>
    <property type="match status" value="1"/>
</dbReference>
<dbReference type="Gene3D" id="3.40.50.720">
    <property type="entry name" value="NAD(P)-binding Rossmann-like Domain"/>
    <property type="match status" value="1"/>
</dbReference>
<reference evidence="2 3" key="1">
    <citation type="journal article" date="2015" name="Genome Biol. Evol.">
        <title>Phylogenomic analyses indicate that early fungi evolved digesting cell walls of algal ancestors of land plants.</title>
        <authorList>
            <person name="Chang Y."/>
            <person name="Wang S."/>
            <person name="Sekimoto S."/>
            <person name="Aerts A.L."/>
            <person name="Choi C."/>
            <person name="Clum A."/>
            <person name="LaButti K.M."/>
            <person name="Lindquist E.A."/>
            <person name="Yee Ngan C."/>
            <person name="Ohm R.A."/>
            <person name="Salamov A.A."/>
            <person name="Grigoriev I.V."/>
            <person name="Spatafora J.W."/>
            <person name="Berbee M.L."/>
        </authorList>
    </citation>
    <scope>NUCLEOTIDE SEQUENCE [LARGE SCALE GENOMIC DNA]</scope>
    <source>
        <strain evidence="2 3">NRRL 28638</strain>
    </source>
</reference>
<dbReference type="InterPro" id="IPR002347">
    <property type="entry name" value="SDR_fam"/>
</dbReference>
<dbReference type="OrthoDB" id="191139at2759"/>
<evidence type="ECO:0000256" key="1">
    <source>
        <dbReference type="ARBA" id="ARBA00023002"/>
    </source>
</evidence>
<accession>A0A137P8D1</accession>
<dbReference type="PANTHER" id="PTHR43157:SF31">
    <property type="entry name" value="PHOSPHATIDYLINOSITOL-GLYCAN BIOSYNTHESIS CLASS F PROTEIN"/>
    <property type="match status" value="1"/>
</dbReference>